<gene>
    <name evidence="2" type="ORF">L484_024025</name>
</gene>
<proteinExistence type="predicted"/>
<dbReference type="Proteomes" id="UP000030645">
    <property type="component" value="Unassembled WGS sequence"/>
</dbReference>
<accession>W9RPK4</accession>
<feature type="region of interest" description="Disordered" evidence="1">
    <location>
        <begin position="1"/>
        <end position="39"/>
    </location>
</feature>
<sequence length="61" mass="6584">MVSTGRNCGKGDNGDDDDATAKKERGEDRLGEHAATTAMVPLLKESEKKIVLGSLKQNMHE</sequence>
<evidence type="ECO:0000256" key="1">
    <source>
        <dbReference type="SAM" id="MobiDB-lite"/>
    </source>
</evidence>
<reference evidence="3" key="1">
    <citation type="submission" date="2013-01" db="EMBL/GenBank/DDBJ databases">
        <title>Draft Genome Sequence of a Mulberry Tree, Morus notabilis C.K. Schneid.</title>
        <authorList>
            <person name="He N."/>
            <person name="Zhao S."/>
        </authorList>
    </citation>
    <scope>NUCLEOTIDE SEQUENCE</scope>
</reference>
<evidence type="ECO:0000313" key="2">
    <source>
        <dbReference type="EMBL" id="EXC02061.1"/>
    </source>
</evidence>
<keyword evidence="3" id="KW-1185">Reference proteome</keyword>
<evidence type="ECO:0000313" key="3">
    <source>
        <dbReference type="Proteomes" id="UP000030645"/>
    </source>
</evidence>
<protein>
    <submittedName>
        <fullName evidence="2">Uncharacterized protein</fullName>
    </submittedName>
</protein>
<dbReference type="AlphaFoldDB" id="W9RPK4"/>
<organism evidence="2 3">
    <name type="scientific">Morus notabilis</name>
    <dbReference type="NCBI Taxonomy" id="981085"/>
    <lineage>
        <taxon>Eukaryota</taxon>
        <taxon>Viridiplantae</taxon>
        <taxon>Streptophyta</taxon>
        <taxon>Embryophyta</taxon>
        <taxon>Tracheophyta</taxon>
        <taxon>Spermatophyta</taxon>
        <taxon>Magnoliopsida</taxon>
        <taxon>eudicotyledons</taxon>
        <taxon>Gunneridae</taxon>
        <taxon>Pentapetalae</taxon>
        <taxon>rosids</taxon>
        <taxon>fabids</taxon>
        <taxon>Rosales</taxon>
        <taxon>Moraceae</taxon>
        <taxon>Moreae</taxon>
        <taxon>Morus</taxon>
    </lineage>
</organism>
<dbReference type="EMBL" id="KE345347">
    <property type="protein sequence ID" value="EXC02061.1"/>
    <property type="molecule type" value="Genomic_DNA"/>
</dbReference>
<name>W9RPK4_9ROSA</name>
<feature type="compositionally biased region" description="Basic and acidic residues" evidence="1">
    <location>
        <begin position="19"/>
        <end position="32"/>
    </location>
</feature>